<feature type="transmembrane region" description="Helical" evidence="1">
    <location>
        <begin position="29"/>
        <end position="50"/>
    </location>
</feature>
<dbReference type="Proteomes" id="UP000290174">
    <property type="component" value="Unassembled WGS sequence"/>
</dbReference>
<keyword evidence="1" id="KW-0472">Membrane</keyword>
<accession>A0A4Q0QQP6</accession>
<evidence type="ECO:0000313" key="2">
    <source>
        <dbReference type="EMBL" id="RXG98674.1"/>
    </source>
</evidence>
<evidence type="ECO:0000313" key="3">
    <source>
        <dbReference type="Proteomes" id="UP000290174"/>
    </source>
</evidence>
<gene>
    <name evidence="2" type="ORF">EAS61_12695</name>
</gene>
<reference evidence="2 3" key="1">
    <citation type="submission" date="2018-11" db="EMBL/GenBank/DDBJ databases">
        <title>Bradyrhizobium sp. nov., isolated from effective nodules of peanut in China.</title>
        <authorList>
            <person name="Li Y."/>
        </authorList>
    </citation>
    <scope>NUCLEOTIDE SEQUENCE [LARGE SCALE GENOMIC DNA]</scope>
    <source>
        <strain evidence="2 3">CCBAU 51770</strain>
    </source>
</reference>
<protein>
    <submittedName>
        <fullName evidence="2">Uncharacterized protein</fullName>
    </submittedName>
</protein>
<feature type="transmembrane region" description="Helical" evidence="1">
    <location>
        <begin position="56"/>
        <end position="76"/>
    </location>
</feature>
<keyword evidence="1" id="KW-0812">Transmembrane</keyword>
<feature type="transmembrane region" description="Helical" evidence="1">
    <location>
        <begin position="88"/>
        <end position="109"/>
    </location>
</feature>
<comment type="caution">
    <text evidence="2">The sequence shown here is derived from an EMBL/GenBank/DDBJ whole genome shotgun (WGS) entry which is preliminary data.</text>
</comment>
<dbReference type="RefSeq" id="WP_128931395.1">
    <property type="nucleotide sequence ID" value="NZ_CP022221.1"/>
</dbReference>
<keyword evidence="1" id="KW-1133">Transmembrane helix</keyword>
<proteinExistence type="predicted"/>
<dbReference type="EMBL" id="RKMK01000009">
    <property type="protein sequence ID" value="RXG98674.1"/>
    <property type="molecule type" value="Genomic_DNA"/>
</dbReference>
<name>A0A4Q0QQP6_9BRAD</name>
<evidence type="ECO:0000256" key="1">
    <source>
        <dbReference type="SAM" id="Phobius"/>
    </source>
</evidence>
<sequence length="183" mass="20874">MIDSKQAADAMADIDDTVRRVRQSLIYQVSSLALLMWGVLAFVGNIAGWFWPRYGLYFWISIYAVSIVGFLAIGAYHRSRSRIRVFDIRYLLTFLLIVAFGIFVCYFGHFTPRQQTAFWPIYIMLFYIMAGVWFGYAFLVIGATIIALTLIGYFYIPGISLLLWMAVVNGGGLTLGGLWMRRS</sequence>
<organism evidence="2 3">
    <name type="scientific">Bradyrhizobium zhanjiangense</name>
    <dbReference type="NCBI Taxonomy" id="1325107"/>
    <lineage>
        <taxon>Bacteria</taxon>
        <taxon>Pseudomonadati</taxon>
        <taxon>Pseudomonadota</taxon>
        <taxon>Alphaproteobacteria</taxon>
        <taxon>Hyphomicrobiales</taxon>
        <taxon>Nitrobacteraceae</taxon>
        <taxon>Bradyrhizobium</taxon>
    </lineage>
</organism>
<feature type="transmembrane region" description="Helical" evidence="1">
    <location>
        <begin position="121"/>
        <end position="154"/>
    </location>
</feature>
<dbReference type="AlphaFoldDB" id="A0A4Q0QQP6"/>